<proteinExistence type="predicted"/>
<reference evidence="1 2" key="1">
    <citation type="submission" date="2020-06" db="EMBL/GenBank/DDBJ databases">
        <title>WGS assembly of Ceratodon purpureus strain R40.</title>
        <authorList>
            <person name="Carey S.B."/>
            <person name="Jenkins J."/>
            <person name="Shu S."/>
            <person name="Lovell J.T."/>
            <person name="Sreedasyam A."/>
            <person name="Maumus F."/>
            <person name="Tiley G.P."/>
            <person name="Fernandez-Pozo N."/>
            <person name="Barry K."/>
            <person name="Chen C."/>
            <person name="Wang M."/>
            <person name="Lipzen A."/>
            <person name="Daum C."/>
            <person name="Saski C.A."/>
            <person name="Payton A.C."/>
            <person name="Mcbreen J.C."/>
            <person name="Conrad R.E."/>
            <person name="Kollar L.M."/>
            <person name="Olsson S."/>
            <person name="Huttunen S."/>
            <person name="Landis J.B."/>
            <person name="Wickett N.J."/>
            <person name="Johnson M.G."/>
            <person name="Rensing S.A."/>
            <person name="Grimwood J."/>
            <person name="Schmutz J."/>
            <person name="Mcdaniel S.F."/>
        </authorList>
    </citation>
    <scope>NUCLEOTIDE SEQUENCE [LARGE SCALE GENOMIC DNA]</scope>
    <source>
        <strain evidence="1 2">R40</strain>
    </source>
</reference>
<dbReference type="EMBL" id="CM026427">
    <property type="protein sequence ID" value="KAG0569687.1"/>
    <property type="molecule type" value="Genomic_DNA"/>
</dbReference>
<sequence>MPCLLSSAMMEALAFSPRNWQSLSTNVPCQSLVFLLNVATMGPPLLFQIALRRYCPSPADIARPSHSSYQTPLEIPMSARLRPKLELHTELAALPALRSPTSSSSCLGNAVMIQCTNTFERKYFYG</sequence>
<gene>
    <name evidence="1" type="ORF">KC19_6G107900</name>
</gene>
<accession>A0A8T0HGC9</accession>
<evidence type="ECO:0000313" key="2">
    <source>
        <dbReference type="Proteomes" id="UP000822688"/>
    </source>
</evidence>
<dbReference type="AlphaFoldDB" id="A0A8T0HGC9"/>
<comment type="caution">
    <text evidence="1">The sequence shown here is derived from an EMBL/GenBank/DDBJ whole genome shotgun (WGS) entry which is preliminary data.</text>
</comment>
<keyword evidence="2" id="KW-1185">Reference proteome</keyword>
<organism evidence="1 2">
    <name type="scientific">Ceratodon purpureus</name>
    <name type="common">Fire moss</name>
    <name type="synonym">Dicranum purpureum</name>
    <dbReference type="NCBI Taxonomy" id="3225"/>
    <lineage>
        <taxon>Eukaryota</taxon>
        <taxon>Viridiplantae</taxon>
        <taxon>Streptophyta</taxon>
        <taxon>Embryophyta</taxon>
        <taxon>Bryophyta</taxon>
        <taxon>Bryophytina</taxon>
        <taxon>Bryopsida</taxon>
        <taxon>Dicranidae</taxon>
        <taxon>Pseudoditrichales</taxon>
        <taxon>Ditrichaceae</taxon>
        <taxon>Ceratodon</taxon>
    </lineage>
</organism>
<evidence type="ECO:0000313" key="1">
    <source>
        <dbReference type="EMBL" id="KAG0569687.1"/>
    </source>
</evidence>
<protein>
    <submittedName>
        <fullName evidence="1">Uncharacterized protein</fullName>
    </submittedName>
</protein>
<name>A0A8T0HGC9_CERPU</name>
<dbReference type="Proteomes" id="UP000822688">
    <property type="component" value="Chromosome 6"/>
</dbReference>